<evidence type="ECO:0000313" key="5">
    <source>
        <dbReference type="EMBL" id="ANS77566.1"/>
    </source>
</evidence>
<dbReference type="AlphaFoldDB" id="A0A1B1N807"/>
<dbReference type="GO" id="GO:0016758">
    <property type="term" value="F:hexosyltransferase activity"/>
    <property type="evidence" value="ECO:0007669"/>
    <property type="project" value="TreeGrafter"/>
</dbReference>
<dbReference type="CDD" id="cd03811">
    <property type="entry name" value="GT4_GT28_WabH-like"/>
    <property type="match status" value="1"/>
</dbReference>
<dbReference type="Pfam" id="PF13692">
    <property type="entry name" value="Glyco_trans_1_4"/>
    <property type="match status" value="1"/>
</dbReference>
<name>A0A1B1N807_9MICO</name>
<protein>
    <recommendedName>
        <fullName evidence="1">D-inositol 3-phosphate glycosyltransferase</fullName>
    </recommendedName>
</protein>
<dbReference type="InterPro" id="IPR028098">
    <property type="entry name" value="Glyco_trans_4-like_N"/>
</dbReference>
<dbReference type="PANTHER" id="PTHR45947:SF3">
    <property type="entry name" value="SULFOQUINOVOSYL TRANSFERASE SQD2"/>
    <property type="match status" value="1"/>
</dbReference>
<evidence type="ECO:0000313" key="6">
    <source>
        <dbReference type="Proteomes" id="UP000092482"/>
    </source>
</evidence>
<dbReference type="Pfam" id="PF13579">
    <property type="entry name" value="Glyco_trans_4_4"/>
    <property type="match status" value="1"/>
</dbReference>
<evidence type="ECO:0000259" key="4">
    <source>
        <dbReference type="Pfam" id="PF13579"/>
    </source>
</evidence>
<keyword evidence="6" id="KW-1185">Reference proteome</keyword>
<evidence type="ECO:0000256" key="1">
    <source>
        <dbReference type="ARBA" id="ARBA00021292"/>
    </source>
</evidence>
<evidence type="ECO:0000256" key="3">
    <source>
        <dbReference type="ARBA" id="ARBA00022679"/>
    </source>
</evidence>
<dbReference type="PATRIC" id="fig|1758689.4.peg.176"/>
<evidence type="ECO:0000256" key="2">
    <source>
        <dbReference type="ARBA" id="ARBA00022676"/>
    </source>
</evidence>
<feature type="domain" description="Glycosyltransferase subfamily 4-like N-terminal" evidence="4">
    <location>
        <begin position="12"/>
        <end position="164"/>
    </location>
</feature>
<dbReference type="InterPro" id="IPR050194">
    <property type="entry name" value="Glycosyltransferase_grp1"/>
</dbReference>
<sequence length="374" mass="38242">MRVLLVTAVVAGGVGRHVRQLADDLVAAGQDVVVACPAAVAEAFDMAASGARVAELDVGTTRPAQLAATHRALRRLLRGADVVHAHGVRAGAAMALASSGLRSRPQLVVTTHNGPPPGRAAALVYEGLERLVCRRADLVLTVSDDLAVRARQRGARAVATAVVPSSAAAPVDDAARRRAGEDLRAELGLARGVPVVVTAGRLAEQKRVDAVVRAHHRLVADSPAGGPPPVLLVVGDGPLEGRLRALAATGPGDVRLLGRRADVPRLLAGADVVVSAARWEGQPLVLQEALAAGAPVVATDVGGTAALLDGAGLLVAGDDDGLATRLATAVRDLLDDPGARAALGERARRRAARLPTRRDALAAVLRAYRRVVGG</sequence>
<organism evidence="5 6">
    <name type="scientific">Serinicoccus hydrothermalis</name>
    <dbReference type="NCBI Taxonomy" id="1758689"/>
    <lineage>
        <taxon>Bacteria</taxon>
        <taxon>Bacillati</taxon>
        <taxon>Actinomycetota</taxon>
        <taxon>Actinomycetes</taxon>
        <taxon>Micrococcales</taxon>
        <taxon>Ornithinimicrobiaceae</taxon>
        <taxon>Serinicoccus</taxon>
    </lineage>
</organism>
<reference evidence="5 6" key="1">
    <citation type="submission" date="2016-03" db="EMBL/GenBank/DDBJ databases">
        <title>Shallow-sea hydrothermal system.</title>
        <authorList>
            <person name="Tang K."/>
        </authorList>
    </citation>
    <scope>NUCLEOTIDE SEQUENCE [LARGE SCALE GENOMIC DNA]</scope>
    <source>
        <strain evidence="5 6">JLT9</strain>
    </source>
</reference>
<dbReference type="GO" id="GO:1901137">
    <property type="term" value="P:carbohydrate derivative biosynthetic process"/>
    <property type="evidence" value="ECO:0007669"/>
    <property type="project" value="UniProtKB-ARBA"/>
</dbReference>
<dbReference type="SUPFAM" id="SSF53756">
    <property type="entry name" value="UDP-Glycosyltransferase/glycogen phosphorylase"/>
    <property type="match status" value="1"/>
</dbReference>
<dbReference type="KEGG" id="serj:SGUI_0170"/>
<dbReference type="Proteomes" id="UP000092482">
    <property type="component" value="Chromosome"/>
</dbReference>
<dbReference type="Gene3D" id="3.40.50.2000">
    <property type="entry name" value="Glycogen Phosphorylase B"/>
    <property type="match status" value="2"/>
</dbReference>
<dbReference type="EMBL" id="CP014989">
    <property type="protein sequence ID" value="ANS77566.1"/>
    <property type="molecule type" value="Genomic_DNA"/>
</dbReference>
<gene>
    <name evidence="5" type="ORF">SGUI_0170</name>
</gene>
<keyword evidence="2" id="KW-0328">Glycosyltransferase</keyword>
<dbReference type="PANTHER" id="PTHR45947">
    <property type="entry name" value="SULFOQUINOVOSYL TRANSFERASE SQD2"/>
    <property type="match status" value="1"/>
</dbReference>
<dbReference type="RefSeq" id="WP_066642482.1">
    <property type="nucleotide sequence ID" value="NZ_CP014989.1"/>
</dbReference>
<proteinExistence type="predicted"/>
<accession>A0A1B1N807</accession>
<dbReference type="STRING" id="1758689.SGUI_0170"/>
<keyword evidence="3 5" id="KW-0808">Transferase</keyword>